<keyword evidence="3" id="KW-1185">Reference proteome</keyword>
<dbReference type="SUPFAM" id="SSF53474">
    <property type="entry name" value="alpha/beta-Hydrolases"/>
    <property type="match status" value="1"/>
</dbReference>
<sequence>MTLKTLKSVQLPNGETLTYREREGGTEKVLLVHGNMTSSKHWDVLMEKMDPRYKIYAVDMRGFGGSTYNKRITGIKDFADDIKLFVDELGLKDFALIGWSTGGAVGMQFVADNPGYCNKLVLLASASTRGYPIHAPNPDGTPNLEKRYQTLEEIENDPGRTIPFQKAYDENDREFLKLVWNTAIYTKNQPNPEKYEEYIDDMRTQRNLADVYHALNTFNISAHHNGLVEGTNQAKDINIPVLVLRGDRDLLITPQMAEEIMEDLGDNATYVELEDCGHSPLIDDLEQLKEKIESFI</sequence>
<dbReference type="PANTHER" id="PTHR43798:SF33">
    <property type="entry name" value="HYDROLASE, PUTATIVE (AFU_ORTHOLOGUE AFUA_2G14860)-RELATED"/>
    <property type="match status" value="1"/>
</dbReference>
<dbReference type="InterPro" id="IPR000073">
    <property type="entry name" value="AB_hydrolase_1"/>
</dbReference>
<dbReference type="InterPro" id="IPR050266">
    <property type="entry name" value="AB_hydrolase_sf"/>
</dbReference>
<dbReference type="InterPro" id="IPR029058">
    <property type="entry name" value="AB_hydrolase_fold"/>
</dbReference>
<dbReference type="PRINTS" id="PR00111">
    <property type="entry name" value="ABHYDROLASE"/>
</dbReference>
<dbReference type="PRINTS" id="PR00412">
    <property type="entry name" value="EPOXHYDRLASE"/>
</dbReference>
<dbReference type="Gene3D" id="3.40.50.1820">
    <property type="entry name" value="alpha/beta hydrolase"/>
    <property type="match status" value="1"/>
</dbReference>
<dbReference type="RefSeq" id="WP_161920124.1">
    <property type="nucleotide sequence ID" value="NZ_JAACYS010000018.1"/>
</dbReference>
<keyword evidence="2" id="KW-0378">Hydrolase</keyword>
<proteinExistence type="predicted"/>
<feature type="domain" description="AB hydrolase-1" evidence="1">
    <location>
        <begin position="29"/>
        <end position="284"/>
    </location>
</feature>
<dbReference type="EMBL" id="JAACYS010000018">
    <property type="protein sequence ID" value="NCU17290.1"/>
    <property type="molecule type" value="Genomic_DNA"/>
</dbReference>
<dbReference type="PANTHER" id="PTHR43798">
    <property type="entry name" value="MONOACYLGLYCEROL LIPASE"/>
    <property type="match status" value="1"/>
</dbReference>
<evidence type="ECO:0000313" key="2">
    <source>
        <dbReference type="EMBL" id="NCU17290.1"/>
    </source>
</evidence>
<name>A0ABX0A770_9BACI</name>
<dbReference type="InterPro" id="IPR000639">
    <property type="entry name" value="Epox_hydrolase-like"/>
</dbReference>
<protein>
    <submittedName>
        <fullName evidence="2">Alpha/beta hydrolase</fullName>
    </submittedName>
</protein>
<reference evidence="2 3" key="1">
    <citation type="submission" date="2020-01" db="EMBL/GenBank/DDBJ databases">
        <title>A novel Bacillus sp. from Pasinler.</title>
        <authorList>
            <person name="Adiguzel A."/>
            <person name="Ay H."/>
            <person name="Baltaci M.O."/>
        </authorList>
    </citation>
    <scope>NUCLEOTIDE SEQUENCE [LARGE SCALE GENOMIC DNA]</scope>
    <source>
        <strain evidence="2 3">P1</strain>
    </source>
</reference>
<comment type="caution">
    <text evidence="2">The sequence shown here is derived from an EMBL/GenBank/DDBJ whole genome shotgun (WGS) entry which is preliminary data.</text>
</comment>
<evidence type="ECO:0000259" key="1">
    <source>
        <dbReference type="Pfam" id="PF00561"/>
    </source>
</evidence>
<organism evidence="2 3">
    <name type="scientific">Pallidibacillus pasinlerensis</name>
    <dbReference type="NCBI Taxonomy" id="2703818"/>
    <lineage>
        <taxon>Bacteria</taxon>
        <taxon>Bacillati</taxon>
        <taxon>Bacillota</taxon>
        <taxon>Bacilli</taxon>
        <taxon>Bacillales</taxon>
        <taxon>Bacillaceae</taxon>
        <taxon>Pallidibacillus</taxon>
    </lineage>
</organism>
<dbReference type="GO" id="GO:0016787">
    <property type="term" value="F:hydrolase activity"/>
    <property type="evidence" value="ECO:0007669"/>
    <property type="project" value="UniProtKB-KW"/>
</dbReference>
<evidence type="ECO:0000313" key="3">
    <source>
        <dbReference type="Proteomes" id="UP000743899"/>
    </source>
</evidence>
<gene>
    <name evidence="2" type="ORF">GW534_05820</name>
</gene>
<accession>A0ABX0A770</accession>
<dbReference type="Proteomes" id="UP000743899">
    <property type="component" value="Unassembled WGS sequence"/>
</dbReference>
<dbReference type="Pfam" id="PF00561">
    <property type="entry name" value="Abhydrolase_1"/>
    <property type="match status" value="1"/>
</dbReference>